<proteinExistence type="predicted"/>
<sequence>MAPPKGHPKKPRMPETRRKNDNWKTAWMKRDTGKLVCTIAAESLEPDDAPVSSESGFEDLCSYNWQNDGAILVPDGHLQPCHSLWPQTLAPDAGPQFVDQNTFRVPKHPFEPAFQALSAMNPNVRLDDVDIVANRNSLRKLLDFAAGRGQEPFCMGLHMVKDTLFISRKERNAQSMIHGAPNSGYGHSFEKAVTTAEDGLGDSSSHHRVIRYRLGHLDCVVRFEVDAYYEATDDAGAANSIQEPVDHITTKMGQLAVQKPHRSPTGKDTMQVIMAGLPVSSHKLAELKARKSEKLNATMPQLWFGRTPYLLTGKHIDGVVHSISTTHAKLQFAAWETVNQHTLRKLVRLLAELKRIVNKTEKGAAILLCENKGAPLRLLEAKKENHVLPEDMVVQYWSPGEGGGVN</sequence>
<dbReference type="Proteomes" id="UP000799750">
    <property type="component" value="Unassembled WGS sequence"/>
</dbReference>
<evidence type="ECO:0000313" key="3">
    <source>
        <dbReference type="Proteomes" id="UP000799750"/>
    </source>
</evidence>
<name>A0A6A6QHD1_9PEZI</name>
<dbReference type="AlphaFoldDB" id="A0A6A6QHD1"/>
<evidence type="ECO:0000313" key="2">
    <source>
        <dbReference type="EMBL" id="KAF2491446.1"/>
    </source>
</evidence>
<organism evidence="2 3">
    <name type="scientific">Lophium mytilinum</name>
    <dbReference type="NCBI Taxonomy" id="390894"/>
    <lineage>
        <taxon>Eukaryota</taxon>
        <taxon>Fungi</taxon>
        <taxon>Dikarya</taxon>
        <taxon>Ascomycota</taxon>
        <taxon>Pezizomycotina</taxon>
        <taxon>Dothideomycetes</taxon>
        <taxon>Pleosporomycetidae</taxon>
        <taxon>Mytilinidiales</taxon>
        <taxon>Mytilinidiaceae</taxon>
        <taxon>Lophium</taxon>
    </lineage>
</organism>
<evidence type="ECO:0000256" key="1">
    <source>
        <dbReference type="SAM" id="MobiDB-lite"/>
    </source>
</evidence>
<evidence type="ECO:0008006" key="4">
    <source>
        <dbReference type="Google" id="ProtNLM"/>
    </source>
</evidence>
<dbReference type="EMBL" id="MU004195">
    <property type="protein sequence ID" value="KAF2491446.1"/>
    <property type="molecule type" value="Genomic_DNA"/>
</dbReference>
<gene>
    <name evidence="2" type="ORF">BU16DRAFT_552210</name>
</gene>
<keyword evidence="3" id="KW-1185">Reference proteome</keyword>
<protein>
    <recommendedName>
        <fullName evidence="4">Geranylgeranyl pyrophosphate synthetase</fullName>
    </recommendedName>
</protein>
<feature type="region of interest" description="Disordered" evidence="1">
    <location>
        <begin position="1"/>
        <end position="23"/>
    </location>
</feature>
<accession>A0A6A6QHD1</accession>
<reference evidence="2" key="1">
    <citation type="journal article" date="2020" name="Stud. Mycol.">
        <title>101 Dothideomycetes genomes: a test case for predicting lifestyles and emergence of pathogens.</title>
        <authorList>
            <person name="Haridas S."/>
            <person name="Albert R."/>
            <person name="Binder M."/>
            <person name="Bloem J."/>
            <person name="Labutti K."/>
            <person name="Salamov A."/>
            <person name="Andreopoulos B."/>
            <person name="Baker S."/>
            <person name="Barry K."/>
            <person name="Bills G."/>
            <person name="Bluhm B."/>
            <person name="Cannon C."/>
            <person name="Castanera R."/>
            <person name="Culley D."/>
            <person name="Daum C."/>
            <person name="Ezra D."/>
            <person name="Gonzalez J."/>
            <person name="Henrissat B."/>
            <person name="Kuo A."/>
            <person name="Liang C."/>
            <person name="Lipzen A."/>
            <person name="Lutzoni F."/>
            <person name="Magnuson J."/>
            <person name="Mondo S."/>
            <person name="Nolan M."/>
            <person name="Ohm R."/>
            <person name="Pangilinan J."/>
            <person name="Park H.-J."/>
            <person name="Ramirez L."/>
            <person name="Alfaro M."/>
            <person name="Sun H."/>
            <person name="Tritt A."/>
            <person name="Yoshinaga Y."/>
            <person name="Zwiers L.-H."/>
            <person name="Turgeon B."/>
            <person name="Goodwin S."/>
            <person name="Spatafora J."/>
            <person name="Crous P."/>
            <person name="Grigoriev I."/>
        </authorList>
    </citation>
    <scope>NUCLEOTIDE SEQUENCE</scope>
    <source>
        <strain evidence="2">CBS 269.34</strain>
    </source>
</reference>
<feature type="compositionally biased region" description="Basic residues" evidence="1">
    <location>
        <begin position="1"/>
        <end position="11"/>
    </location>
</feature>
<dbReference type="PANTHER" id="PTHR35179">
    <property type="entry name" value="PROTEIN CBG02620"/>
    <property type="match status" value="1"/>
</dbReference>
<feature type="compositionally biased region" description="Basic and acidic residues" evidence="1">
    <location>
        <begin position="12"/>
        <end position="23"/>
    </location>
</feature>
<dbReference type="PANTHER" id="PTHR35179:SF1">
    <property type="entry name" value="INTEGRAL MEMBRANE PROTEIN"/>
    <property type="match status" value="1"/>
</dbReference>
<dbReference type="OrthoDB" id="420564at2759"/>